<dbReference type="Proteomes" id="UP001360953">
    <property type="component" value="Unassembled WGS sequence"/>
</dbReference>
<dbReference type="Gene3D" id="3.20.20.70">
    <property type="entry name" value="Aldolase class I"/>
    <property type="match status" value="1"/>
</dbReference>
<evidence type="ECO:0000256" key="2">
    <source>
        <dbReference type="ARBA" id="ARBA00023002"/>
    </source>
</evidence>
<dbReference type="InterPro" id="IPR037396">
    <property type="entry name" value="FMN_HAD"/>
</dbReference>
<protein>
    <submittedName>
        <fullName evidence="5">Cytochrome b2</fullName>
    </submittedName>
</protein>
<sequence length="461" mass="49252">MASPISGGLHPERPPAFPGPRNIVDVKSSSLGPRFPRLSNISGTSSDELLKPPPTAAPPATKPPLSSLLSSYDFETVASRTLAPKTWAFYASAATDQLTRDANRASFDRIWWRPRVLRNVSRVSTGARMLGRDVSVPLFVSPAAMARLVHPDGERALAAACASRGVGQCISTNASYPLPEILDACGGSATKAPPHPVFFQLYVSRDRAATASLVRSLPRPAIAALFLTVDAPVPGKREADERVAAPDDLAAPMSGARATNDAKGGGLGRVMGAYIDASLTWDDVAWLRSLRPDLPIVLKGIQGAADAMRAVEAGVQGIVVSNHGGRSLDTSPPAVLVLLELQRCCPWVFERLEVYVDGGVRRGTDVVKCLCLGATAVGMGRHFLYALNYGREGVEKLVDIMKDEIEVSMANLGVKHLDELHPGLVNTLDVDHLVPTTMDHPYAKWSPRSRLVKDAASKAKL</sequence>
<dbReference type="InterPro" id="IPR037458">
    <property type="entry name" value="L-MDH/L-LDH_FMN-bd"/>
</dbReference>
<organism evidence="5 6">
    <name type="scientific">Phyllosticta citribraziliensis</name>
    <dbReference type="NCBI Taxonomy" id="989973"/>
    <lineage>
        <taxon>Eukaryota</taxon>
        <taxon>Fungi</taxon>
        <taxon>Dikarya</taxon>
        <taxon>Ascomycota</taxon>
        <taxon>Pezizomycotina</taxon>
        <taxon>Dothideomycetes</taxon>
        <taxon>Dothideomycetes incertae sedis</taxon>
        <taxon>Botryosphaeriales</taxon>
        <taxon>Phyllostictaceae</taxon>
        <taxon>Phyllosticta</taxon>
    </lineage>
</organism>
<proteinExistence type="predicted"/>
<dbReference type="PROSITE" id="PS51349">
    <property type="entry name" value="FMN_HYDROXY_ACID_DH_2"/>
    <property type="match status" value="1"/>
</dbReference>
<evidence type="ECO:0000256" key="3">
    <source>
        <dbReference type="SAM" id="MobiDB-lite"/>
    </source>
</evidence>
<evidence type="ECO:0000313" key="5">
    <source>
        <dbReference type="EMBL" id="KAK7529118.1"/>
    </source>
</evidence>
<dbReference type="Pfam" id="PF01070">
    <property type="entry name" value="FMN_dh"/>
    <property type="match status" value="1"/>
</dbReference>
<reference evidence="5 6" key="1">
    <citation type="submission" date="2024-04" db="EMBL/GenBank/DDBJ databases">
        <title>Phyllosticta paracitricarpa is synonymous to the EU quarantine fungus P. citricarpa based on phylogenomic analyses.</title>
        <authorList>
            <consortium name="Lawrence Berkeley National Laboratory"/>
            <person name="Van ingen-buijs V.A."/>
            <person name="Van westerhoven A.C."/>
            <person name="Haridas S."/>
            <person name="Skiadas P."/>
            <person name="Martin F."/>
            <person name="Groenewald J.Z."/>
            <person name="Crous P.W."/>
            <person name="Seidl M.F."/>
        </authorList>
    </citation>
    <scope>NUCLEOTIDE SEQUENCE [LARGE SCALE GENOMIC DNA]</scope>
    <source>
        <strain evidence="5 6">CPC 17464</strain>
    </source>
</reference>
<feature type="region of interest" description="Disordered" evidence="3">
    <location>
        <begin position="1"/>
        <end position="64"/>
    </location>
</feature>
<dbReference type="RefSeq" id="XP_066649735.1">
    <property type="nucleotide sequence ID" value="XM_066803885.1"/>
</dbReference>
<evidence type="ECO:0000313" key="6">
    <source>
        <dbReference type="Proteomes" id="UP001360953"/>
    </source>
</evidence>
<accession>A0ABR1L1J6</accession>
<comment type="caution">
    <text evidence="5">The sequence shown here is derived from an EMBL/GenBank/DDBJ whole genome shotgun (WGS) entry which is preliminary data.</text>
</comment>
<dbReference type="InterPro" id="IPR013785">
    <property type="entry name" value="Aldolase_TIM"/>
</dbReference>
<comment type="cofactor">
    <cofactor evidence="1">
        <name>FMN</name>
        <dbReference type="ChEBI" id="CHEBI:58210"/>
    </cofactor>
</comment>
<dbReference type="GeneID" id="92036791"/>
<keyword evidence="6" id="KW-1185">Reference proteome</keyword>
<feature type="compositionally biased region" description="Pro residues" evidence="3">
    <location>
        <begin position="51"/>
        <end position="62"/>
    </location>
</feature>
<dbReference type="EMBL" id="JBBPEH010000018">
    <property type="protein sequence ID" value="KAK7529118.1"/>
    <property type="molecule type" value="Genomic_DNA"/>
</dbReference>
<feature type="domain" description="FMN hydroxy acid dehydrogenase" evidence="4">
    <location>
        <begin position="63"/>
        <end position="430"/>
    </location>
</feature>
<name>A0ABR1L1J6_9PEZI</name>
<dbReference type="PANTHER" id="PTHR10578:SF104">
    <property type="entry name" value="CYTOCHROME B2, MITOCHONDRIAL-RELATED"/>
    <property type="match status" value="1"/>
</dbReference>
<dbReference type="InterPro" id="IPR000262">
    <property type="entry name" value="FMN-dep_DH"/>
</dbReference>
<evidence type="ECO:0000256" key="1">
    <source>
        <dbReference type="ARBA" id="ARBA00001917"/>
    </source>
</evidence>
<keyword evidence="2" id="KW-0560">Oxidoreductase</keyword>
<gene>
    <name evidence="5" type="ORF">J3D65DRAFT_689426</name>
</gene>
<dbReference type="CDD" id="cd02922">
    <property type="entry name" value="FCB2_FMN"/>
    <property type="match status" value="1"/>
</dbReference>
<evidence type="ECO:0000259" key="4">
    <source>
        <dbReference type="PROSITE" id="PS51349"/>
    </source>
</evidence>
<dbReference type="PANTHER" id="PTHR10578">
    <property type="entry name" value="S -2-HYDROXY-ACID OXIDASE-RELATED"/>
    <property type="match status" value="1"/>
</dbReference>
<dbReference type="SUPFAM" id="SSF51395">
    <property type="entry name" value="FMN-linked oxidoreductases"/>
    <property type="match status" value="1"/>
</dbReference>